<accession>A0A7E4V5K0</accession>
<reference evidence="2" key="1">
    <citation type="journal article" date="2013" name="Genetics">
        <title>The draft genome and transcriptome of Panagrellus redivivus are shaped by the harsh demands of a free-living lifestyle.</title>
        <authorList>
            <person name="Srinivasan J."/>
            <person name="Dillman A.R."/>
            <person name="Macchietto M.G."/>
            <person name="Heikkinen L."/>
            <person name="Lakso M."/>
            <person name="Fracchia K.M."/>
            <person name="Antoshechkin I."/>
            <person name="Mortazavi A."/>
            <person name="Wong G."/>
            <person name="Sternberg P.W."/>
        </authorList>
    </citation>
    <scope>NUCLEOTIDE SEQUENCE [LARGE SCALE GENOMIC DNA]</scope>
    <source>
        <strain evidence="2">MT8872</strain>
    </source>
</reference>
<name>A0A7E4V5K0_PANRE</name>
<feature type="region of interest" description="Disordered" evidence="1">
    <location>
        <begin position="38"/>
        <end position="67"/>
    </location>
</feature>
<keyword evidence="2" id="KW-1185">Reference proteome</keyword>
<dbReference type="AlphaFoldDB" id="A0A7E4V5K0"/>
<sequence>METWNINVATANARLGATVDEIEGKKATKTQTALRFFHSPNGVPSVKVKRGTNTMSEGEPPPDNIRRRRWFADNGPKLATPHEPQRALGTHMPLGEVVPCFFAGDTNQKKVHKEVSIT</sequence>
<evidence type="ECO:0000313" key="2">
    <source>
        <dbReference type="Proteomes" id="UP000492821"/>
    </source>
</evidence>
<dbReference type="WBParaSite" id="Pan_g16513.t1">
    <property type="protein sequence ID" value="Pan_g16513.t1"/>
    <property type="gene ID" value="Pan_g16513"/>
</dbReference>
<proteinExistence type="predicted"/>
<reference evidence="3" key="2">
    <citation type="submission" date="2020-10" db="UniProtKB">
        <authorList>
            <consortium name="WormBaseParasite"/>
        </authorList>
    </citation>
    <scope>IDENTIFICATION</scope>
</reference>
<organism evidence="2 3">
    <name type="scientific">Panagrellus redivivus</name>
    <name type="common">Microworm</name>
    <dbReference type="NCBI Taxonomy" id="6233"/>
    <lineage>
        <taxon>Eukaryota</taxon>
        <taxon>Metazoa</taxon>
        <taxon>Ecdysozoa</taxon>
        <taxon>Nematoda</taxon>
        <taxon>Chromadorea</taxon>
        <taxon>Rhabditida</taxon>
        <taxon>Tylenchina</taxon>
        <taxon>Panagrolaimomorpha</taxon>
        <taxon>Panagrolaimoidea</taxon>
        <taxon>Panagrolaimidae</taxon>
        <taxon>Panagrellus</taxon>
    </lineage>
</organism>
<dbReference type="Proteomes" id="UP000492821">
    <property type="component" value="Unassembled WGS sequence"/>
</dbReference>
<protein>
    <submittedName>
        <fullName evidence="3">Uncharacterized protein</fullName>
    </submittedName>
</protein>
<evidence type="ECO:0000313" key="3">
    <source>
        <dbReference type="WBParaSite" id="Pan_g16513.t1"/>
    </source>
</evidence>
<evidence type="ECO:0000256" key="1">
    <source>
        <dbReference type="SAM" id="MobiDB-lite"/>
    </source>
</evidence>